<gene>
    <name evidence="6" type="ORF">PENTCL1PPCAC_9762</name>
</gene>
<dbReference type="InterPro" id="IPR013128">
    <property type="entry name" value="Peptidase_C1A"/>
</dbReference>
<evidence type="ECO:0000256" key="3">
    <source>
        <dbReference type="ARBA" id="ARBA00022801"/>
    </source>
</evidence>
<keyword evidence="4" id="KW-0788">Thiol protease</keyword>
<organism evidence="6 7">
    <name type="scientific">Pristionchus entomophagus</name>
    <dbReference type="NCBI Taxonomy" id="358040"/>
    <lineage>
        <taxon>Eukaryota</taxon>
        <taxon>Metazoa</taxon>
        <taxon>Ecdysozoa</taxon>
        <taxon>Nematoda</taxon>
        <taxon>Chromadorea</taxon>
        <taxon>Rhabditida</taxon>
        <taxon>Rhabditina</taxon>
        <taxon>Diplogasteromorpha</taxon>
        <taxon>Diplogasteroidea</taxon>
        <taxon>Neodiplogasteridae</taxon>
        <taxon>Pristionchus</taxon>
    </lineage>
</organism>
<dbReference type="Pfam" id="PF00112">
    <property type="entry name" value="Peptidase_C1"/>
    <property type="match status" value="1"/>
</dbReference>
<dbReference type="PANTHER" id="PTHR12411">
    <property type="entry name" value="CYSTEINE PROTEASE FAMILY C1-RELATED"/>
    <property type="match status" value="1"/>
</dbReference>
<dbReference type="GO" id="GO:0008234">
    <property type="term" value="F:cysteine-type peptidase activity"/>
    <property type="evidence" value="ECO:0007669"/>
    <property type="project" value="UniProtKB-KW"/>
</dbReference>
<dbReference type="InterPro" id="IPR000668">
    <property type="entry name" value="Peptidase_C1A_C"/>
</dbReference>
<keyword evidence="7" id="KW-1185">Reference proteome</keyword>
<name>A0AAV5SZ16_9BILA</name>
<evidence type="ECO:0000256" key="1">
    <source>
        <dbReference type="ARBA" id="ARBA00008455"/>
    </source>
</evidence>
<comment type="caution">
    <text evidence="6">The sequence shown here is derived from an EMBL/GenBank/DDBJ whole genome shotgun (WGS) entry which is preliminary data.</text>
</comment>
<proteinExistence type="inferred from homology"/>
<dbReference type="InterPro" id="IPR000169">
    <property type="entry name" value="Pept_cys_AS"/>
</dbReference>
<keyword evidence="3" id="KW-0378">Hydrolase</keyword>
<dbReference type="SUPFAM" id="SSF54001">
    <property type="entry name" value="Cysteine proteinases"/>
    <property type="match status" value="1"/>
</dbReference>
<dbReference type="PROSITE" id="PS00139">
    <property type="entry name" value="THIOL_PROTEASE_CYS"/>
    <property type="match status" value="1"/>
</dbReference>
<accession>A0AAV5SZ16</accession>
<evidence type="ECO:0000259" key="5">
    <source>
        <dbReference type="Pfam" id="PF00112"/>
    </source>
</evidence>
<dbReference type="GO" id="GO:0006508">
    <property type="term" value="P:proteolysis"/>
    <property type="evidence" value="ECO:0007669"/>
    <property type="project" value="UniProtKB-KW"/>
</dbReference>
<comment type="similarity">
    <text evidence="1">Belongs to the peptidase C1 family.</text>
</comment>
<reference evidence="6" key="1">
    <citation type="submission" date="2023-10" db="EMBL/GenBank/DDBJ databases">
        <title>Genome assembly of Pristionchus species.</title>
        <authorList>
            <person name="Yoshida K."/>
            <person name="Sommer R.J."/>
        </authorList>
    </citation>
    <scope>NUCLEOTIDE SEQUENCE</scope>
    <source>
        <strain evidence="6">RS0144</strain>
    </source>
</reference>
<evidence type="ECO:0000313" key="7">
    <source>
        <dbReference type="Proteomes" id="UP001432027"/>
    </source>
</evidence>
<evidence type="ECO:0000256" key="2">
    <source>
        <dbReference type="ARBA" id="ARBA00022670"/>
    </source>
</evidence>
<dbReference type="Proteomes" id="UP001432027">
    <property type="component" value="Unassembled WGS sequence"/>
</dbReference>
<dbReference type="Gene3D" id="3.90.70.10">
    <property type="entry name" value="Cysteine proteinases"/>
    <property type="match status" value="1"/>
</dbReference>
<sequence>IDKHNRNPSKTFVLRFSDMSMLTSEEYKRRLGVRMPSVIPDSTPFVAPEGFEAPDSIDWRDLGAVSGVKDQADCGSCWAFATVGTLEGQHAKRKKLII</sequence>
<dbReference type="InterPro" id="IPR038765">
    <property type="entry name" value="Papain-like_cys_pep_sf"/>
</dbReference>
<evidence type="ECO:0000256" key="4">
    <source>
        <dbReference type="ARBA" id="ARBA00022807"/>
    </source>
</evidence>
<evidence type="ECO:0000313" key="6">
    <source>
        <dbReference type="EMBL" id="GMS87587.1"/>
    </source>
</evidence>
<keyword evidence="2" id="KW-0645">Protease</keyword>
<dbReference type="AlphaFoldDB" id="A0AAV5SZ16"/>
<protein>
    <recommendedName>
        <fullName evidence="5">Peptidase C1A papain C-terminal domain-containing protein</fullName>
    </recommendedName>
</protein>
<feature type="domain" description="Peptidase C1A papain C-terminal" evidence="5">
    <location>
        <begin position="53"/>
        <end position="94"/>
    </location>
</feature>
<feature type="non-terminal residue" evidence="6">
    <location>
        <position position="1"/>
    </location>
</feature>
<dbReference type="EMBL" id="BTSX01000003">
    <property type="protein sequence ID" value="GMS87587.1"/>
    <property type="molecule type" value="Genomic_DNA"/>
</dbReference>